<dbReference type="PANTHER" id="PTHR38049:SF2">
    <property type="entry name" value="RICIN B LECTIN DOMAIN-CONTAINING PROTEIN"/>
    <property type="match status" value="1"/>
</dbReference>
<dbReference type="GeneID" id="36543671"/>
<evidence type="ECO:0000313" key="2">
    <source>
        <dbReference type="Proteomes" id="UP000234254"/>
    </source>
</evidence>
<gene>
    <name evidence="1" type="ORF">P168DRAFT_284714</name>
</gene>
<dbReference type="VEuPathDB" id="FungiDB:P168DRAFT_284714"/>
<protein>
    <submittedName>
        <fullName evidence="1">Uncharacterized protein</fullName>
    </submittedName>
</protein>
<dbReference type="Proteomes" id="UP000234254">
    <property type="component" value="Unassembled WGS sequence"/>
</dbReference>
<dbReference type="PANTHER" id="PTHR38049">
    <property type="entry name" value="RICIN B LECTIN DOMAIN-CONTAINING PROTEIN"/>
    <property type="match status" value="1"/>
</dbReference>
<accession>A0A2I1CU89</accession>
<dbReference type="AlphaFoldDB" id="A0A2I1CU89"/>
<evidence type="ECO:0000313" key="1">
    <source>
        <dbReference type="EMBL" id="PKY01181.1"/>
    </source>
</evidence>
<reference evidence="1" key="1">
    <citation type="submission" date="2016-12" db="EMBL/GenBank/DDBJ databases">
        <title>The genomes of Aspergillus section Nigri reveals drivers in fungal speciation.</title>
        <authorList>
            <consortium name="DOE Joint Genome Institute"/>
            <person name="Vesth T.C."/>
            <person name="Nybo J."/>
            <person name="Theobald S."/>
            <person name="Brandl J."/>
            <person name="Frisvad J.C."/>
            <person name="Nielsen K.F."/>
            <person name="Lyhne E.K."/>
            <person name="Kogle M.E."/>
            <person name="Kuo A."/>
            <person name="Riley R."/>
            <person name="Clum A."/>
            <person name="Nolan M."/>
            <person name="Lipzen A."/>
            <person name="Salamov A."/>
            <person name="Henrissat B."/>
            <person name="Wiebenga A."/>
            <person name="De vries R.P."/>
            <person name="Grigoriev I.V."/>
            <person name="Mortensen U.H."/>
            <person name="Andersen M.R."/>
            <person name="Baker S.E."/>
        </authorList>
    </citation>
    <scope>NUCLEOTIDE SEQUENCE</scope>
    <source>
        <strain evidence="1">IBT 28561</strain>
    </source>
</reference>
<dbReference type="RefSeq" id="XP_024689775.1">
    <property type="nucleotide sequence ID" value="XM_024836147.1"/>
</dbReference>
<dbReference type="OrthoDB" id="3928002at2759"/>
<keyword evidence="2" id="KW-1185">Reference proteome</keyword>
<name>A0A2I1CU89_ASPC2</name>
<comment type="caution">
    <text evidence="1">The sequence shown here is derived from an EMBL/GenBank/DDBJ whole genome shotgun (WGS) entry which is preliminary data.</text>
</comment>
<proteinExistence type="predicted"/>
<dbReference type="EMBL" id="MSFM01000012">
    <property type="protein sequence ID" value="PKY01181.1"/>
    <property type="molecule type" value="Genomic_DNA"/>
</dbReference>
<sequence>MVIGVAMMSAMIPTIYGLNEASRGAQDSEQKRKDNVRKTPFHIQSTCDLLAGEEDERAQVHNARLYLGSDHKMYVTKRPSPSMTPFNGHFFKNPDFEDDNLAGLVTASNEQPPQVRWVYVDVQTRELKWGGREEREANLSGPFDLAPDDDESIILDESFKWIAIRVSDSEPHMQEEGPDDEVVLGLWRVYYYGEDGLGLGKPVDKGKLAIVLRKTSVDS</sequence>
<organism evidence="1 2">
    <name type="scientific">Aspergillus campestris (strain IBT 28561)</name>
    <dbReference type="NCBI Taxonomy" id="1392248"/>
    <lineage>
        <taxon>Eukaryota</taxon>
        <taxon>Fungi</taxon>
        <taxon>Dikarya</taxon>
        <taxon>Ascomycota</taxon>
        <taxon>Pezizomycotina</taxon>
        <taxon>Eurotiomycetes</taxon>
        <taxon>Eurotiomycetidae</taxon>
        <taxon>Eurotiales</taxon>
        <taxon>Aspergillaceae</taxon>
        <taxon>Aspergillus</taxon>
        <taxon>Aspergillus subgen. Circumdati</taxon>
    </lineage>
</organism>